<keyword evidence="1" id="KW-0812">Transmembrane</keyword>
<reference evidence="2" key="1">
    <citation type="submission" date="2024-06" db="EMBL/GenBank/DDBJ databases">
        <title>Genome sequence of Vogesella sp. MAHUQ-64.</title>
        <authorList>
            <person name="Huq M.A."/>
        </authorList>
    </citation>
    <scope>NUCLEOTIDE SEQUENCE</scope>
    <source>
        <strain evidence="2">MAHUQ-64</strain>
    </source>
</reference>
<keyword evidence="1" id="KW-0472">Membrane</keyword>
<keyword evidence="3" id="KW-1185">Reference proteome</keyword>
<evidence type="ECO:0000313" key="2">
    <source>
        <dbReference type="EMBL" id="MEQ6290644.1"/>
    </source>
</evidence>
<dbReference type="Proteomes" id="UP001433638">
    <property type="component" value="Unassembled WGS sequence"/>
</dbReference>
<dbReference type="RefSeq" id="WP_349586340.1">
    <property type="nucleotide sequence ID" value="NZ_JBEFLD010000004.1"/>
</dbReference>
<proteinExistence type="predicted"/>
<evidence type="ECO:0000256" key="1">
    <source>
        <dbReference type="SAM" id="Phobius"/>
    </source>
</evidence>
<accession>A0ABV1M332</accession>
<name>A0ABV1M332_9NEIS</name>
<organism evidence="2 3">
    <name type="scientific">Vogesella oryzagri</name>
    <dbReference type="NCBI Taxonomy" id="3160864"/>
    <lineage>
        <taxon>Bacteria</taxon>
        <taxon>Pseudomonadati</taxon>
        <taxon>Pseudomonadota</taxon>
        <taxon>Betaproteobacteria</taxon>
        <taxon>Neisseriales</taxon>
        <taxon>Chromobacteriaceae</taxon>
        <taxon>Vogesella</taxon>
    </lineage>
</organism>
<protein>
    <submittedName>
        <fullName evidence="2">Uncharacterized protein</fullName>
    </submittedName>
</protein>
<evidence type="ECO:0000313" key="3">
    <source>
        <dbReference type="Proteomes" id="UP001433638"/>
    </source>
</evidence>
<gene>
    <name evidence="2" type="ORF">ABNW52_08450</name>
</gene>
<keyword evidence="1" id="KW-1133">Transmembrane helix</keyword>
<comment type="caution">
    <text evidence="2">The sequence shown here is derived from an EMBL/GenBank/DDBJ whole genome shotgun (WGS) entry which is preliminary data.</text>
</comment>
<feature type="transmembrane region" description="Helical" evidence="1">
    <location>
        <begin position="45"/>
        <end position="65"/>
    </location>
</feature>
<sequence length="70" mass="7503">MQALFDKMKSNRRLAIAVVVAGTLLFMLASASRQAAAGSWLVELLSSLCMLLGIAGQFLGLVALLKNPRR</sequence>
<dbReference type="EMBL" id="JBEFLD010000004">
    <property type="protein sequence ID" value="MEQ6290644.1"/>
    <property type="molecule type" value="Genomic_DNA"/>
</dbReference>